<accession>A0A1R1B5S1</accession>
<evidence type="ECO:0000313" key="1">
    <source>
        <dbReference type="EMBL" id="OME94897.1"/>
    </source>
</evidence>
<reference evidence="1 2" key="1">
    <citation type="submission" date="2016-11" db="EMBL/GenBank/DDBJ databases">
        <title>Paenibacillus species isolates.</title>
        <authorList>
            <person name="Beno S.M."/>
        </authorList>
    </citation>
    <scope>NUCLEOTIDE SEQUENCE [LARGE SCALE GENOMIC DNA]</scope>
    <source>
        <strain evidence="1 2">FSL F4-0100</strain>
    </source>
</reference>
<dbReference type="OrthoDB" id="2662093at2"/>
<evidence type="ECO:0000313" key="2">
    <source>
        <dbReference type="Proteomes" id="UP000187074"/>
    </source>
</evidence>
<gene>
    <name evidence="1" type="ORF">BK123_07315</name>
</gene>
<proteinExistence type="predicted"/>
<dbReference type="RefSeq" id="WP_076321717.1">
    <property type="nucleotide sequence ID" value="NZ_JBCMZZ010000009.1"/>
</dbReference>
<dbReference type="EMBL" id="MRTF01000002">
    <property type="protein sequence ID" value="OME94897.1"/>
    <property type="molecule type" value="Genomic_DNA"/>
</dbReference>
<dbReference type="AlphaFoldDB" id="A0A1R1B5S1"/>
<sequence length="68" mass="8316">MINDVYTLEKLNEYQQAKWDELDRQGRFIIHDEIACESQHTSTHIRILDKLHGFFRKRRSRRSRTKSL</sequence>
<comment type="caution">
    <text evidence="1">The sequence shown here is derived from an EMBL/GenBank/DDBJ whole genome shotgun (WGS) entry which is preliminary data.</text>
</comment>
<dbReference type="Proteomes" id="UP000187074">
    <property type="component" value="Unassembled WGS sequence"/>
</dbReference>
<organism evidence="1 2">
    <name type="scientific">Paenibacillus lautus</name>
    <name type="common">Bacillus lautus</name>
    <dbReference type="NCBI Taxonomy" id="1401"/>
    <lineage>
        <taxon>Bacteria</taxon>
        <taxon>Bacillati</taxon>
        <taxon>Bacillota</taxon>
        <taxon>Bacilli</taxon>
        <taxon>Bacillales</taxon>
        <taxon>Paenibacillaceae</taxon>
        <taxon>Paenibacillus</taxon>
    </lineage>
</organism>
<name>A0A1R1B5S1_PAELA</name>
<protein>
    <submittedName>
        <fullName evidence="1">Uncharacterized protein</fullName>
    </submittedName>
</protein>